<evidence type="ECO:0000256" key="4">
    <source>
        <dbReference type="ARBA" id="ARBA00023172"/>
    </source>
</evidence>
<accession>A0A9D1FWX4</accession>
<comment type="similarity">
    <text evidence="2">Belongs to the RmuC family.</text>
</comment>
<dbReference type="AlphaFoldDB" id="A0A9D1FWX4"/>
<dbReference type="Pfam" id="PF02646">
    <property type="entry name" value="RmuC"/>
    <property type="match status" value="1"/>
</dbReference>
<sequence length="371" mass="42405">MEVILFIAGFVLGGIAVYIPQHLSRKNERKNTDAMLELMKNNSDSMFEQMKLYFENTANKVVQESSANLSEQNKEKLDEFFKRFKEKIEDFEKRTEENFKVENEKFTRFDMNIKTFIEAGSRISQDTSNLVNVMKSDNKTSGRWGEIVLEKVLEASGLRQGEEFDIQKGTAEGRPDAVVNLPENRCIFIDSKTSFASWYGYVNAEDKAEQEIHLKQFIDSTKAHITGLAKRDYSAEGKSPDYVLMFIPIEGCYSMMFCDDCALWDFAWKNKVMPVSPSTLLAALKIINAFHQLDKQNKNVIEMARLCAGVHDKFAALLTELLKIRDNLNTSLKKLQGNGNIITQIQKIEKLGANVTKNIPEMPEDLEYPEI</sequence>
<keyword evidence="4" id="KW-0233">DNA recombination</keyword>
<dbReference type="PANTHER" id="PTHR30563:SF0">
    <property type="entry name" value="DNA RECOMBINATION PROTEIN RMUC"/>
    <property type="match status" value="1"/>
</dbReference>
<comment type="function">
    <text evidence="1">Involved in DNA recombination.</text>
</comment>
<organism evidence="5 6">
    <name type="scientific">Candidatus Scatenecus faecavium</name>
    <dbReference type="NCBI Taxonomy" id="2840915"/>
    <lineage>
        <taxon>Bacteria</taxon>
        <taxon>Candidatus Scatenecus</taxon>
    </lineage>
</organism>
<name>A0A9D1FWX4_9BACT</name>
<evidence type="ECO:0000256" key="3">
    <source>
        <dbReference type="ARBA" id="ARBA00023054"/>
    </source>
</evidence>
<evidence type="ECO:0000313" key="5">
    <source>
        <dbReference type="EMBL" id="HIS83448.1"/>
    </source>
</evidence>
<keyword evidence="3" id="KW-0175">Coiled coil</keyword>
<evidence type="ECO:0000313" key="6">
    <source>
        <dbReference type="Proteomes" id="UP000824139"/>
    </source>
</evidence>
<evidence type="ECO:0000256" key="2">
    <source>
        <dbReference type="ARBA" id="ARBA00009840"/>
    </source>
</evidence>
<dbReference type="GO" id="GO:0006310">
    <property type="term" value="P:DNA recombination"/>
    <property type="evidence" value="ECO:0007669"/>
    <property type="project" value="UniProtKB-KW"/>
</dbReference>
<dbReference type="EMBL" id="DVJO01000167">
    <property type="protein sequence ID" value="HIS83448.1"/>
    <property type="molecule type" value="Genomic_DNA"/>
</dbReference>
<protein>
    <submittedName>
        <fullName evidence="5">DNA recombination protein RmuC</fullName>
    </submittedName>
</protein>
<reference evidence="5" key="2">
    <citation type="journal article" date="2021" name="PeerJ">
        <title>Extensive microbial diversity within the chicken gut microbiome revealed by metagenomics and culture.</title>
        <authorList>
            <person name="Gilroy R."/>
            <person name="Ravi A."/>
            <person name="Getino M."/>
            <person name="Pursley I."/>
            <person name="Horton D.L."/>
            <person name="Alikhan N.F."/>
            <person name="Baker D."/>
            <person name="Gharbi K."/>
            <person name="Hall N."/>
            <person name="Watson M."/>
            <person name="Adriaenssens E.M."/>
            <person name="Foster-Nyarko E."/>
            <person name="Jarju S."/>
            <person name="Secka A."/>
            <person name="Antonio M."/>
            <person name="Oren A."/>
            <person name="Chaudhuri R.R."/>
            <person name="La Ragione R."/>
            <person name="Hildebrand F."/>
            <person name="Pallen M.J."/>
        </authorList>
    </citation>
    <scope>NUCLEOTIDE SEQUENCE</scope>
    <source>
        <strain evidence="5">CHK152-2994</strain>
    </source>
</reference>
<reference evidence="5" key="1">
    <citation type="submission" date="2020-10" db="EMBL/GenBank/DDBJ databases">
        <authorList>
            <person name="Gilroy R."/>
        </authorList>
    </citation>
    <scope>NUCLEOTIDE SEQUENCE</scope>
    <source>
        <strain evidence="5">CHK152-2994</strain>
    </source>
</reference>
<evidence type="ECO:0000256" key="1">
    <source>
        <dbReference type="ARBA" id="ARBA00003416"/>
    </source>
</evidence>
<proteinExistence type="inferred from homology"/>
<dbReference type="Proteomes" id="UP000824139">
    <property type="component" value="Unassembled WGS sequence"/>
</dbReference>
<comment type="caution">
    <text evidence="5">The sequence shown here is derived from an EMBL/GenBank/DDBJ whole genome shotgun (WGS) entry which is preliminary data.</text>
</comment>
<dbReference type="InterPro" id="IPR003798">
    <property type="entry name" value="DNA_recombination_RmuC"/>
</dbReference>
<dbReference type="PANTHER" id="PTHR30563">
    <property type="entry name" value="DNA RECOMBINATION PROTEIN RMUC"/>
    <property type="match status" value="1"/>
</dbReference>
<gene>
    <name evidence="5" type="ORF">IAD41_07580</name>
</gene>